<evidence type="ECO:0000313" key="4">
    <source>
        <dbReference type="Proteomes" id="UP000464178"/>
    </source>
</evidence>
<evidence type="ECO:0000313" key="3">
    <source>
        <dbReference type="EMBL" id="VTR94624.1"/>
    </source>
</evidence>
<keyword evidence="4" id="KW-1185">Reference proteome</keyword>
<dbReference type="Proteomes" id="UP000464178">
    <property type="component" value="Chromosome"/>
</dbReference>
<dbReference type="SUPFAM" id="SSF54427">
    <property type="entry name" value="NTF2-like"/>
    <property type="match status" value="1"/>
</dbReference>
<proteinExistence type="predicted"/>
<organism evidence="3 4">
    <name type="scientific">Gemmata massiliana</name>
    <dbReference type="NCBI Taxonomy" id="1210884"/>
    <lineage>
        <taxon>Bacteria</taxon>
        <taxon>Pseudomonadati</taxon>
        <taxon>Planctomycetota</taxon>
        <taxon>Planctomycetia</taxon>
        <taxon>Gemmatales</taxon>
        <taxon>Gemmataceae</taxon>
        <taxon>Gemmata</taxon>
    </lineage>
</organism>
<dbReference type="RefSeq" id="WP_162669135.1">
    <property type="nucleotide sequence ID" value="NZ_LR593886.1"/>
</dbReference>
<dbReference type="AlphaFoldDB" id="A0A6P2D3E8"/>
<dbReference type="Pfam" id="PF14534">
    <property type="entry name" value="DUF4440"/>
    <property type="match status" value="1"/>
</dbReference>
<feature type="domain" description="DUF4440" evidence="2">
    <location>
        <begin position="60"/>
        <end position="175"/>
    </location>
</feature>
<dbReference type="InterPro" id="IPR027843">
    <property type="entry name" value="DUF4440"/>
</dbReference>
<feature type="transmembrane region" description="Helical" evidence="1">
    <location>
        <begin position="21"/>
        <end position="45"/>
    </location>
</feature>
<sequence>MSMTPPALAAELAFRAKFLRIACLVNIVLFVLLVGGGTVLVTAVARATGASTAAGDEKEIRAVLEAQATAWNKGDLDGFMGGYWNDDQLTFISGGDITSGWKKTKERFEKRYKADGKEMGKLAFSELHVETFSPNAAMLRGKFELTFEKEKDDAKKTARGRFTLILRKTPDGWKVVHDHTSAEEKK</sequence>
<dbReference type="KEGG" id="gms:SOIL9_30900"/>
<accession>A0A6P2D3E8</accession>
<evidence type="ECO:0000256" key="1">
    <source>
        <dbReference type="SAM" id="Phobius"/>
    </source>
</evidence>
<dbReference type="NCBIfam" id="TIGR02246">
    <property type="entry name" value="SgcJ/EcaC family oxidoreductase"/>
    <property type="match status" value="1"/>
</dbReference>
<dbReference type="InterPro" id="IPR032710">
    <property type="entry name" value="NTF2-like_dom_sf"/>
</dbReference>
<gene>
    <name evidence="3" type="ORF">SOIL9_30900</name>
</gene>
<name>A0A6P2D3E8_9BACT</name>
<keyword evidence="1" id="KW-0472">Membrane</keyword>
<reference evidence="3 4" key="1">
    <citation type="submission" date="2019-05" db="EMBL/GenBank/DDBJ databases">
        <authorList>
            <consortium name="Science for Life Laboratories"/>
        </authorList>
    </citation>
    <scope>NUCLEOTIDE SEQUENCE [LARGE SCALE GENOMIC DNA]</scope>
    <source>
        <strain evidence="3">Soil9</strain>
    </source>
</reference>
<dbReference type="InterPro" id="IPR011944">
    <property type="entry name" value="Steroid_delta5-4_isomerase"/>
</dbReference>
<dbReference type="Gene3D" id="3.10.450.50">
    <property type="match status" value="1"/>
</dbReference>
<dbReference type="EMBL" id="LR593886">
    <property type="protein sequence ID" value="VTR94624.1"/>
    <property type="molecule type" value="Genomic_DNA"/>
</dbReference>
<evidence type="ECO:0000259" key="2">
    <source>
        <dbReference type="Pfam" id="PF14534"/>
    </source>
</evidence>
<protein>
    <recommendedName>
        <fullName evidence="2">DUF4440 domain-containing protein</fullName>
    </recommendedName>
</protein>
<keyword evidence="1" id="KW-1133">Transmembrane helix</keyword>
<keyword evidence="1" id="KW-0812">Transmembrane</keyword>